<dbReference type="InParanoid" id="A0A6I8VQZ0"/>
<keyword evidence="2" id="KW-1003">Cell membrane</keyword>
<dbReference type="PANTHER" id="PTHR42643:SF30">
    <property type="entry name" value="IONOTROPIC RECEPTOR 40A-RELATED"/>
    <property type="match status" value="1"/>
</dbReference>
<evidence type="ECO:0000256" key="9">
    <source>
        <dbReference type="SAM" id="Phobius"/>
    </source>
</evidence>
<evidence type="ECO:0000256" key="10">
    <source>
        <dbReference type="SAM" id="SignalP"/>
    </source>
</evidence>
<evidence type="ECO:0000256" key="5">
    <source>
        <dbReference type="ARBA" id="ARBA00023136"/>
    </source>
</evidence>
<feature type="transmembrane region" description="Helical" evidence="9">
    <location>
        <begin position="639"/>
        <end position="656"/>
    </location>
</feature>
<dbReference type="SUPFAM" id="SSF53850">
    <property type="entry name" value="Periplasmic binding protein-like II"/>
    <property type="match status" value="1"/>
</dbReference>
<feature type="region of interest" description="Disordered" evidence="8">
    <location>
        <begin position="356"/>
        <end position="449"/>
    </location>
</feature>
<evidence type="ECO:0000256" key="2">
    <source>
        <dbReference type="ARBA" id="ARBA00022475"/>
    </source>
</evidence>
<dbReference type="InterPro" id="IPR001638">
    <property type="entry name" value="Solute-binding_3/MltF_N"/>
</dbReference>
<feature type="signal peptide" evidence="10">
    <location>
        <begin position="1"/>
        <end position="31"/>
    </location>
</feature>
<evidence type="ECO:0000313" key="13">
    <source>
        <dbReference type="RefSeq" id="XP_033233457.1"/>
    </source>
</evidence>
<feature type="compositionally biased region" description="Basic and acidic residues" evidence="8">
    <location>
        <begin position="279"/>
        <end position="293"/>
    </location>
</feature>
<feature type="compositionally biased region" description="Basic and acidic residues" evidence="8">
    <location>
        <begin position="363"/>
        <end position="376"/>
    </location>
</feature>
<evidence type="ECO:0000256" key="6">
    <source>
        <dbReference type="ARBA" id="ARBA00023170"/>
    </source>
</evidence>
<dbReference type="Gene3D" id="1.10.287.70">
    <property type="match status" value="1"/>
</dbReference>
<feature type="region of interest" description="Disordered" evidence="8">
    <location>
        <begin position="227"/>
        <end position="338"/>
    </location>
</feature>
<accession>A0A6I8VQZ0</accession>
<proteinExistence type="predicted"/>
<evidence type="ECO:0000256" key="8">
    <source>
        <dbReference type="SAM" id="MobiDB-lite"/>
    </source>
</evidence>
<keyword evidence="3 9" id="KW-0812">Transmembrane</keyword>
<dbReference type="PANTHER" id="PTHR42643">
    <property type="entry name" value="IONOTROPIC RECEPTOR 20A-RELATED"/>
    <property type="match status" value="1"/>
</dbReference>
<keyword evidence="5 9" id="KW-0472">Membrane</keyword>
<keyword evidence="10" id="KW-0732">Signal</keyword>
<dbReference type="Proteomes" id="UP000001819">
    <property type="component" value="Chromosome 2"/>
</dbReference>
<keyword evidence="4 9" id="KW-1133">Transmembrane helix</keyword>
<keyword evidence="12" id="KW-1185">Reference proteome</keyword>
<dbReference type="KEGG" id="dpo:4801992"/>
<name>A0A6I8VQZ0_DROPS</name>
<dbReference type="Pfam" id="PF00497">
    <property type="entry name" value="SBP_bac_3"/>
    <property type="match status" value="1"/>
</dbReference>
<evidence type="ECO:0000259" key="11">
    <source>
        <dbReference type="Pfam" id="PF00497"/>
    </source>
</evidence>
<gene>
    <name evidence="13" type="primary">Ir87a</name>
</gene>
<feature type="transmembrane region" description="Helical" evidence="9">
    <location>
        <begin position="884"/>
        <end position="906"/>
    </location>
</feature>
<keyword evidence="7" id="KW-0325">Glycoprotein</keyword>
<dbReference type="FunCoup" id="A0A6I8VQZ0">
    <property type="interactions" value="76"/>
</dbReference>
<keyword evidence="6" id="KW-0675">Receptor</keyword>
<feature type="compositionally biased region" description="Basic and acidic residues" evidence="8">
    <location>
        <begin position="386"/>
        <end position="399"/>
    </location>
</feature>
<evidence type="ECO:0000256" key="3">
    <source>
        <dbReference type="ARBA" id="ARBA00022692"/>
    </source>
</evidence>
<dbReference type="InterPro" id="IPR052192">
    <property type="entry name" value="Insect_Ionotropic_Sensory_Rcpt"/>
</dbReference>
<organism evidence="12 13">
    <name type="scientific">Drosophila pseudoobscura pseudoobscura</name>
    <name type="common">Fruit fly</name>
    <dbReference type="NCBI Taxonomy" id="46245"/>
    <lineage>
        <taxon>Eukaryota</taxon>
        <taxon>Metazoa</taxon>
        <taxon>Ecdysozoa</taxon>
        <taxon>Arthropoda</taxon>
        <taxon>Hexapoda</taxon>
        <taxon>Insecta</taxon>
        <taxon>Pterygota</taxon>
        <taxon>Neoptera</taxon>
        <taxon>Endopterygota</taxon>
        <taxon>Diptera</taxon>
        <taxon>Brachycera</taxon>
        <taxon>Muscomorpha</taxon>
        <taxon>Ephydroidea</taxon>
        <taxon>Drosophilidae</taxon>
        <taxon>Drosophila</taxon>
        <taxon>Sophophora</taxon>
    </lineage>
</organism>
<evidence type="ECO:0000256" key="1">
    <source>
        <dbReference type="ARBA" id="ARBA00004651"/>
    </source>
</evidence>
<feature type="compositionally biased region" description="Acidic residues" evidence="8">
    <location>
        <begin position="305"/>
        <end position="317"/>
    </location>
</feature>
<comment type="subcellular location">
    <subcellularLocation>
        <location evidence="1">Cell membrane</location>
        <topology evidence="1">Multi-pass membrane protein</topology>
    </subcellularLocation>
</comment>
<reference evidence="13" key="2">
    <citation type="submission" date="2025-08" db="UniProtKB">
        <authorList>
            <consortium name="RefSeq"/>
        </authorList>
    </citation>
    <scope>IDENTIFICATION</scope>
    <source>
        <strain evidence="13">MV-25-SWS-2005</strain>
        <tissue evidence="13">Whole body</tissue>
    </source>
</reference>
<dbReference type="Gene3D" id="3.40.190.10">
    <property type="entry name" value="Periplasmic binding protein-like II"/>
    <property type="match status" value="1"/>
</dbReference>
<evidence type="ECO:0000256" key="4">
    <source>
        <dbReference type="ARBA" id="ARBA00022989"/>
    </source>
</evidence>
<protein>
    <submittedName>
        <fullName evidence="13">Uncharacterized protein Ir87a</fullName>
    </submittedName>
</protein>
<feature type="chain" id="PRO_5026033416" evidence="10">
    <location>
        <begin position="32"/>
        <end position="914"/>
    </location>
</feature>
<feature type="compositionally biased region" description="Polar residues" evidence="8">
    <location>
        <begin position="409"/>
        <end position="422"/>
    </location>
</feature>
<evidence type="ECO:0000256" key="7">
    <source>
        <dbReference type="ARBA" id="ARBA00023180"/>
    </source>
</evidence>
<dbReference type="GO" id="GO:0005886">
    <property type="term" value="C:plasma membrane"/>
    <property type="evidence" value="ECO:0007669"/>
    <property type="project" value="UniProtKB-SubCell"/>
</dbReference>
<evidence type="ECO:0000313" key="12">
    <source>
        <dbReference type="Proteomes" id="UP000001819"/>
    </source>
</evidence>
<dbReference type="AlphaFoldDB" id="A0A6I8VQZ0"/>
<feature type="compositionally biased region" description="Acidic residues" evidence="8">
    <location>
        <begin position="234"/>
        <end position="267"/>
    </location>
</feature>
<dbReference type="RefSeq" id="XP_033233457.1">
    <property type="nucleotide sequence ID" value="XM_033377566.1"/>
</dbReference>
<sequence>MSGLELRISGRSVWAATLLLHFLLLASGVDGFGLNLMMVPNNDQSQGTCILALLRKYFDSGDGLSGSVLCISRNYQLHNVQERLLSGMNLYDGYPWTLLVTNPREGSPSSEFVMHEKPQCYFLIVENLEDEDLDEVFDYWKGMLNWNPLAQFVVYLAAVEETDEEMTDLMVELLLTFMNKKIFNVNVIGQSEENEFYYGKSVFPYHPDNNCGNRVIAVELLDACDYPSDNRDDNDGDDDYEEEDDSESENENEEDVEIEENGGEEATDITGESQEGANEDVKDESREDEKQEDNSETPSPHLYGEMEENTANNDEENDTRNKEMEYEGNDSDLYLESNDNLIGNKGLLRRMYEYADQSAENKAQSKEGSNDFHYDLSTEVQSGHGDQFDRSTEGPKADESGNEDPPAKSTESNNEDPSGQTTDSNNQSEDQSENSTESEELHRSPNVTTKLEATIEEFFRAKFEDKFPRDLSGCPLTAAFRPWEPYIFRSGEEPVEDYYYGTQGDDDYNETTSYGDSGDESYADVEAADTTGILEADGGADGSKSQLSGIEYQMVQTIAERLNVHIEMQAENSNLYHLFQQLIDGEIEMIVGGIDEDPSISQFVSSSIPYHQDDLTWCVARAKRKHGFFNFVANFNADTGFLLLLFIVTCSFMVLMAQRVTGFRLRNLNNYFAICLRMLGILLTQAMPAQTLSLVLRQLFALSFLMGFFFSNTYQSFLISTLTTPRSSHQIQSLEEIYSHRMTIMGSSENVRHLNKDGEIFKYIREKFQMCYNIVDCLNDAANNEHIAVAVSRQHSFYNPRIQRDRLFCFDRRESLYVYLVTMLLPKKYHLLHQINPVIQHIIESGHMQKWARDLDRRRMIHEEINRVREDPFKALTLAQFHGAFAFSSGLLLISFSVFLMEWAFVKCYYRARR</sequence>
<reference evidence="12" key="1">
    <citation type="submission" date="2024-06" db="UniProtKB">
        <authorList>
            <consortium name="RefSeq"/>
        </authorList>
    </citation>
    <scope>NUCLEOTIDE SEQUENCE [LARGE SCALE GENOMIC DNA]</scope>
    <source>
        <strain evidence="12">MV2-25</strain>
    </source>
</reference>
<feature type="domain" description="Solute-binding protein family 3/N-terminal" evidence="11">
    <location>
        <begin position="544"/>
        <end position="851"/>
    </location>
</feature>